<dbReference type="Gene3D" id="3.40.50.300">
    <property type="entry name" value="P-loop containing nucleotide triphosphate hydrolases"/>
    <property type="match status" value="1"/>
</dbReference>
<feature type="chain" id="PRO_5031426291" description="Sulfotransferase domain-containing protein" evidence="2">
    <location>
        <begin position="18"/>
        <end position="408"/>
    </location>
</feature>
<accession>A0A7S2TKL5</accession>
<feature type="region of interest" description="Disordered" evidence="1">
    <location>
        <begin position="357"/>
        <end position="387"/>
    </location>
</feature>
<gene>
    <name evidence="3" type="ORF">LSP00402_LOCUS5661</name>
</gene>
<reference evidence="3" key="1">
    <citation type="submission" date="2021-01" db="EMBL/GenBank/DDBJ databases">
        <authorList>
            <person name="Corre E."/>
            <person name="Pelletier E."/>
            <person name="Niang G."/>
            <person name="Scheremetjew M."/>
            <person name="Finn R."/>
            <person name="Kale V."/>
            <person name="Holt S."/>
            <person name="Cochrane G."/>
            <person name="Meng A."/>
            <person name="Brown T."/>
            <person name="Cohen L."/>
        </authorList>
    </citation>
    <scope>NUCLEOTIDE SEQUENCE</scope>
    <source>
        <strain evidence="3">CCMP622</strain>
    </source>
</reference>
<feature type="signal peptide" evidence="2">
    <location>
        <begin position="1"/>
        <end position="17"/>
    </location>
</feature>
<protein>
    <recommendedName>
        <fullName evidence="4">Sulfotransferase domain-containing protein</fullName>
    </recommendedName>
</protein>
<feature type="compositionally biased region" description="Low complexity" evidence="1">
    <location>
        <begin position="61"/>
        <end position="83"/>
    </location>
</feature>
<keyword evidence="2" id="KW-0732">Signal</keyword>
<name>A0A7S2TKL5_9EUKA</name>
<dbReference type="AlphaFoldDB" id="A0A7S2TKL5"/>
<evidence type="ECO:0000313" key="3">
    <source>
        <dbReference type="EMBL" id="CAD9755334.1"/>
    </source>
</evidence>
<sequence>MPRRICVGITVVITVLAATYVYVAPTLNEEGGGEGPGGVREVVAGEPFARAAEEQELVGESSNTNDSSNTTTSSNTSTTTRSTTGGGGDGRGGGSSRDDAFRHRRQQQISSFKNGTGIIAFLHISQQGGTAFCNFARDNGINLKRHLDGSPEGNCNVDLDVFKPLAEDVMRYRKLARSISMEFNANRMPEPHFWEQFPFQHRSILSIVIIRDPVQYAIAGNGYMELYAPEALSSNNYTRWFNTFWTDNVQLRVLSALPFQQKVVSPEALRAAKKTLSSFTIVLDMACLNSSLRKLAALLGLREGSWSKCRKDKRWLASKERINDTKMYEYIERKNKFDIELYNHGKTLALLNCDSKQGDDDDIGRKKRKENNGSNMQKQKQDKDDFDGLVDMELPLDERASACSIASK</sequence>
<evidence type="ECO:0000256" key="1">
    <source>
        <dbReference type="SAM" id="MobiDB-lite"/>
    </source>
</evidence>
<feature type="region of interest" description="Disordered" evidence="1">
    <location>
        <begin position="53"/>
        <end position="101"/>
    </location>
</feature>
<dbReference type="InterPro" id="IPR027417">
    <property type="entry name" value="P-loop_NTPase"/>
</dbReference>
<proteinExistence type="predicted"/>
<evidence type="ECO:0000256" key="2">
    <source>
        <dbReference type="SAM" id="SignalP"/>
    </source>
</evidence>
<organism evidence="3">
    <name type="scientific">Lotharella oceanica</name>
    <dbReference type="NCBI Taxonomy" id="641309"/>
    <lineage>
        <taxon>Eukaryota</taxon>
        <taxon>Sar</taxon>
        <taxon>Rhizaria</taxon>
        <taxon>Cercozoa</taxon>
        <taxon>Chlorarachniophyceae</taxon>
        <taxon>Lotharella</taxon>
    </lineage>
</organism>
<evidence type="ECO:0008006" key="4">
    <source>
        <dbReference type="Google" id="ProtNLM"/>
    </source>
</evidence>
<dbReference type="EMBL" id="HBHP01009095">
    <property type="protein sequence ID" value="CAD9755334.1"/>
    <property type="molecule type" value="Transcribed_RNA"/>
</dbReference>
<feature type="compositionally biased region" description="Gly residues" evidence="1">
    <location>
        <begin position="84"/>
        <end position="95"/>
    </location>
</feature>